<dbReference type="RefSeq" id="WP_311843535.1">
    <property type="nucleotide sequence ID" value="NZ_JARQDC010000002.1"/>
</dbReference>
<dbReference type="EMBL" id="JARQDL010000003">
    <property type="protein sequence ID" value="MDT2945382.1"/>
    <property type="molecule type" value="Genomic_DNA"/>
</dbReference>
<dbReference type="Gene3D" id="1.10.1220.10">
    <property type="entry name" value="Met repressor-like"/>
    <property type="match status" value="1"/>
</dbReference>
<comment type="caution">
    <text evidence="1">The sequence shown here is derived from an EMBL/GenBank/DDBJ whole genome shotgun (WGS) entry which is preliminary data.</text>
</comment>
<accession>A0AAW8U9V0</accession>
<gene>
    <name evidence="1" type="ORF">P7I04_04925</name>
</gene>
<reference evidence="1" key="1">
    <citation type="submission" date="2023-03" db="EMBL/GenBank/DDBJ databases">
        <authorList>
            <person name="Shen W."/>
            <person name="Cai J."/>
        </authorList>
    </citation>
    <scope>NUCLEOTIDE SEQUENCE</scope>
    <source>
        <strain evidence="1">Y37</strain>
    </source>
</reference>
<dbReference type="InterPro" id="IPR013321">
    <property type="entry name" value="Arc_rbn_hlx_hlx"/>
</dbReference>
<evidence type="ECO:0000313" key="2">
    <source>
        <dbReference type="Proteomes" id="UP001250218"/>
    </source>
</evidence>
<proteinExistence type="predicted"/>
<dbReference type="AlphaFoldDB" id="A0AAW8U9V0"/>
<dbReference type="GO" id="GO:0006355">
    <property type="term" value="P:regulation of DNA-templated transcription"/>
    <property type="evidence" value="ECO:0007669"/>
    <property type="project" value="InterPro"/>
</dbReference>
<evidence type="ECO:0008006" key="3">
    <source>
        <dbReference type="Google" id="ProtNLM"/>
    </source>
</evidence>
<organism evidence="1 2">
    <name type="scientific">Lactococcus lactis</name>
    <dbReference type="NCBI Taxonomy" id="1358"/>
    <lineage>
        <taxon>Bacteria</taxon>
        <taxon>Bacillati</taxon>
        <taxon>Bacillota</taxon>
        <taxon>Bacilli</taxon>
        <taxon>Lactobacillales</taxon>
        <taxon>Streptococcaceae</taxon>
        <taxon>Lactococcus</taxon>
    </lineage>
</organism>
<protein>
    <recommendedName>
        <fullName evidence="3">Type II toxin-antitoxin system RelB/DinJ family antitoxin</fullName>
    </recommendedName>
</protein>
<evidence type="ECO:0000313" key="1">
    <source>
        <dbReference type="EMBL" id="MDT2945382.1"/>
    </source>
</evidence>
<dbReference type="Proteomes" id="UP001250218">
    <property type="component" value="Unassembled WGS sequence"/>
</dbReference>
<name>A0AAW8U9V0_9LACT</name>
<sequence>MTMSRMSFNMNATTIKNASDIVQKEGFELSTVCRAFIANIETTGKCPLSFEVENQNYTKEKSEDQEEYWNGIDRELIKQADEIYRTEGLDIYSVIKILITKTIQEKSIPIRFNKK</sequence>